<evidence type="ECO:0000256" key="1">
    <source>
        <dbReference type="SAM" id="Phobius"/>
    </source>
</evidence>
<keyword evidence="1" id="KW-0472">Membrane</keyword>
<gene>
    <name evidence="2" type="ORF">B1J93_08865</name>
</gene>
<protein>
    <recommendedName>
        <fullName evidence="4">Phage abortive infection protein</fullName>
    </recommendedName>
</protein>
<accession>A0A1T1DQI4</accession>
<keyword evidence="1" id="KW-0812">Transmembrane</keyword>
<reference evidence="2 3" key="1">
    <citation type="submission" date="2017-02" db="EMBL/GenBank/DDBJ databases">
        <title>Comparative genomic analysis of Brazilian Leptospira kirschneri strains of different serogroups.</title>
        <authorList>
            <person name="Moreno L.Z."/>
            <person name="Miraglia F."/>
            <person name="Kremer F.S."/>
            <person name="Eslabao M.R."/>
            <person name="Lilenbaum W."/>
            <person name="Dellagostin O.A."/>
            <person name="Moreno A.M."/>
        </authorList>
    </citation>
    <scope>NUCLEOTIDE SEQUENCE [LARGE SCALE GENOMIC DNA]</scope>
    <source>
        <strain evidence="2 3">M110/06</strain>
    </source>
</reference>
<sequence length="255" mass="29837">MNQKNGIPNYLIIVLPFLFSVTVLSLYFYHFHSQFSYDQSVWGQFGDFVGGVINPFLSFITVIYLIKSYSQQQKEFKNIILENKKNGLTKALVTIGDELKEFYKKESLVELFRKEKNEVILKSLILNAECEVELSIIESKYENPEKLDPNEVSKEYISVGGETSIIDHKEKVKVIKSKRLLNIVFLRMGYKHNDIPKYIETMTTANNRIMLHKFKIAKSLISEIYDIENGNVLCHLFLTENTLLNDLYRLKFEYF</sequence>
<dbReference type="EMBL" id="MVIT01000061">
    <property type="protein sequence ID" value="OOV43076.1"/>
    <property type="molecule type" value="Genomic_DNA"/>
</dbReference>
<feature type="transmembrane region" description="Helical" evidence="1">
    <location>
        <begin position="48"/>
        <end position="66"/>
    </location>
</feature>
<evidence type="ECO:0000313" key="2">
    <source>
        <dbReference type="EMBL" id="OOV43076.1"/>
    </source>
</evidence>
<dbReference type="RefSeq" id="WP_004425830.1">
    <property type="nucleotide sequence ID" value="NZ_MVIT01000061.1"/>
</dbReference>
<proteinExistence type="predicted"/>
<organism evidence="2 3">
    <name type="scientific">Leptospira kirschneri serovar Pomona</name>
    <dbReference type="NCBI Taxonomy" id="561005"/>
    <lineage>
        <taxon>Bacteria</taxon>
        <taxon>Pseudomonadati</taxon>
        <taxon>Spirochaetota</taxon>
        <taxon>Spirochaetia</taxon>
        <taxon>Leptospirales</taxon>
        <taxon>Leptospiraceae</taxon>
        <taxon>Leptospira</taxon>
    </lineage>
</organism>
<feature type="transmembrane region" description="Helical" evidence="1">
    <location>
        <begin position="7"/>
        <end position="28"/>
    </location>
</feature>
<name>A0A1T1DQI4_9LEPT</name>
<dbReference type="Proteomes" id="UP000191008">
    <property type="component" value="Unassembled WGS sequence"/>
</dbReference>
<keyword evidence="1" id="KW-1133">Transmembrane helix</keyword>
<comment type="caution">
    <text evidence="2">The sequence shown here is derived from an EMBL/GenBank/DDBJ whole genome shotgun (WGS) entry which is preliminary data.</text>
</comment>
<evidence type="ECO:0000313" key="3">
    <source>
        <dbReference type="Proteomes" id="UP000191008"/>
    </source>
</evidence>
<evidence type="ECO:0008006" key="4">
    <source>
        <dbReference type="Google" id="ProtNLM"/>
    </source>
</evidence>
<dbReference type="AlphaFoldDB" id="A0A1T1DQI4"/>